<protein>
    <submittedName>
        <fullName evidence="2">Uncharacterized protein</fullName>
    </submittedName>
</protein>
<accession>A0A4S8MQ25</accession>
<name>A0A4S8MQ25_DENBC</name>
<reference evidence="2 3" key="1">
    <citation type="journal article" date="2019" name="Nat. Ecol. Evol.">
        <title>Megaphylogeny resolves global patterns of mushroom evolution.</title>
        <authorList>
            <person name="Varga T."/>
            <person name="Krizsan K."/>
            <person name="Foldi C."/>
            <person name="Dima B."/>
            <person name="Sanchez-Garcia M."/>
            <person name="Sanchez-Ramirez S."/>
            <person name="Szollosi G.J."/>
            <person name="Szarkandi J.G."/>
            <person name="Papp V."/>
            <person name="Albert L."/>
            <person name="Andreopoulos W."/>
            <person name="Angelini C."/>
            <person name="Antonin V."/>
            <person name="Barry K.W."/>
            <person name="Bougher N.L."/>
            <person name="Buchanan P."/>
            <person name="Buyck B."/>
            <person name="Bense V."/>
            <person name="Catcheside P."/>
            <person name="Chovatia M."/>
            <person name="Cooper J."/>
            <person name="Damon W."/>
            <person name="Desjardin D."/>
            <person name="Finy P."/>
            <person name="Geml J."/>
            <person name="Haridas S."/>
            <person name="Hughes K."/>
            <person name="Justo A."/>
            <person name="Karasinski D."/>
            <person name="Kautmanova I."/>
            <person name="Kiss B."/>
            <person name="Kocsube S."/>
            <person name="Kotiranta H."/>
            <person name="LaButti K.M."/>
            <person name="Lechner B.E."/>
            <person name="Liimatainen K."/>
            <person name="Lipzen A."/>
            <person name="Lukacs Z."/>
            <person name="Mihaltcheva S."/>
            <person name="Morgado L.N."/>
            <person name="Niskanen T."/>
            <person name="Noordeloos M.E."/>
            <person name="Ohm R.A."/>
            <person name="Ortiz-Santana B."/>
            <person name="Ovrebo C."/>
            <person name="Racz N."/>
            <person name="Riley R."/>
            <person name="Savchenko A."/>
            <person name="Shiryaev A."/>
            <person name="Soop K."/>
            <person name="Spirin V."/>
            <person name="Szebenyi C."/>
            <person name="Tomsovsky M."/>
            <person name="Tulloss R.E."/>
            <person name="Uehling J."/>
            <person name="Grigoriev I.V."/>
            <person name="Vagvolgyi C."/>
            <person name="Papp T."/>
            <person name="Martin F.M."/>
            <person name="Miettinen O."/>
            <person name="Hibbett D.S."/>
            <person name="Nagy L.G."/>
        </authorList>
    </citation>
    <scope>NUCLEOTIDE SEQUENCE [LARGE SCALE GENOMIC DNA]</scope>
    <source>
        <strain evidence="2 3">CBS 962.96</strain>
    </source>
</reference>
<evidence type="ECO:0000313" key="2">
    <source>
        <dbReference type="EMBL" id="THV05035.1"/>
    </source>
</evidence>
<dbReference type="Proteomes" id="UP000297245">
    <property type="component" value="Unassembled WGS sequence"/>
</dbReference>
<feature type="region of interest" description="Disordered" evidence="1">
    <location>
        <begin position="167"/>
        <end position="199"/>
    </location>
</feature>
<feature type="compositionally biased region" description="Polar residues" evidence="1">
    <location>
        <begin position="12"/>
        <end position="30"/>
    </location>
</feature>
<evidence type="ECO:0000256" key="1">
    <source>
        <dbReference type="SAM" id="MobiDB-lite"/>
    </source>
</evidence>
<gene>
    <name evidence="2" type="ORF">K435DRAFT_774035</name>
</gene>
<dbReference type="AlphaFoldDB" id="A0A4S8MQ25"/>
<keyword evidence="3" id="KW-1185">Reference proteome</keyword>
<feature type="region of interest" description="Disordered" evidence="1">
    <location>
        <begin position="52"/>
        <end position="73"/>
    </location>
</feature>
<feature type="region of interest" description="Disordered" evidence="1">
    <location>
        <begin position="1"/>
        <end position="37"/>
    </location>
</feature>
<organism evidence="2 3">
    <name type="scientific">Dendrothele bispora (strain CBS 962.96)</name>
    <dbReference type="NCBI Taxonomy" id="1314807"/>
    <lineage>
        <taxon>Eukaryota</taxon>
        <taxon>Fungi</taxon>
        <taxon>Dikarya</taxon>
        <taxon>Basidiomycota</taxon>
        <taxon>Agaricomycotina</taxon>
        <taxon>Agaricomycetes</taxon>
        <taxon>Agaricomycetidae</taxon>
        <taxon>Agaricales</taxon>
        <taxon>Agaricales incertae sedis</taxon>
        <taxon>Dendrothele</taxon>
    </lineage>
</organism>
<dbReference type="OrthoDB" id="2972749at2759"/>
<sequence>MPLSKRRPTSVARPTNLDSSESIKTRSQTGGPRRSRFSQLLCRSKDLLRHLSKDTEQNVANNSQRRTHRPRHSTASLLDVIQPRPSLSTDRISRPLPLDGRHRYSHSRQFFRSETDLRLPPEELSTTISNSPPRFNSVVRRNVPRYSTLVRPNHSTILPAQTLSFADDTDISSPVGPQSPGSPPPPYSLFDPAVPQPTL</sequence>
<evidence type="ECO:0000313" key="3">
    <source>
        <dbReference type="Proteomes" id="UP000297245"/>
    </source>
</evidence>
<dbReference type="EMBL" id="ML179051">
    <property type="protein sequence ID" value="THV05035.1"/>
    <property type="molecule type" value="Genomic_DNA"/>
</dbReference>
<proteinExistence type="predicted"/>